<accession>A0A382BBW8</accession>
<organism evidence="1">
    <name type="scientific">marine metagenome</name>
    <dbReference type="NCBI Taxonomy" id="408172"/>
    <lineage>
        <taxon>unclassified sequences</taxon>
        <taxon>metagenomes</taxon>
        <taxon>ecological metagenomes</taxon>
    </lineage>
</organism>
<evidence type="ECO:0008006" key="2">
    <source>
        <dbReference type="Google" id="ProtNLM"/>
    </source>
</evidence>
<name>A0A382BBW8_9ZZZZ</name>
<reference evidence="1" key="1">
    <citation type="submission" date="2018-05" db="EMBL/GenBank/DDBJ databases">
        <authorList>
            <person name="Lanie J.A."/>
            <person name="Ng W.-L."/>
            <person name="Kazmierczak K.M."/>
            <person name="Andrzejewski T.M."/>
            <person name="Davidsen T.M."/>
            <person name="Wayne K.J."/>
            <person name="Tettelin H."/>
            <person name="Glass J.I."/>
            <person name="Rusch D."/>
            <person name="Podicherti R."/>
            <person name="Tsui H.-C.T."/>
            <person name="Winkler M.E."/>
        </authorList>
    </citation>
    <scope>NUCLEOTIDE SEQUENCE</scope>
</reference>
<dbReference type="PROSITE" id="PS51257">
    <property type="entry name" value="PROKAR_LIPOPROTEIN"/>
    <property type="match status" value="1"/>
</dbReference>
<gene>
    <name evidence="1" type="ORF">METZ01_LOCUS163998</name>
</gene>
<dbReference type="AlphaFoldDB" id="A0A382BBW8"/>
<sequence>MNRVIHLLVVAVVLLAGCGYFKAGTWEDDPKNWERAFNSSRPHGVAVVHSKYWRSPHWSHEFEYFFEIVPTPELAEQLFIKNQLREIKGVEAVTAKSNFFGDKPPWFTPGEGTHYEVWVYKAEPGGNFRVFVNKHNGHLFITDYQV</sequence>
<protein>
    <recommendedName>
        <fullName evidence="2">Lipoprotein</fullName>
    </recommendedName>
</protein>
<proteinExistence type="predicted"/>
<evidence type="ECO:0000313" key="1">
    <source>
        <dbReference type="EMBL" id="SVB11144.1"/>
    </source>
</evidence>
<dbReference type="EMBL" id="UINC01029057">
    <property type="protein sequence ID" value="SVB11144.1"/>
    <property type="molecule type" value="Genomic_DNA"/>
</dbReference>